<dbReference type="Proteomes" id="UP000791440">
    <property type="component" value="Unassembled WGS sequence"/>
</dbReference>
<proteinExistence type="predicted"/>
<name>A0A922CWP4_MANSE</name>
<comment type="caution">
    <text evidence="1">The sequence shown here is derived from an EMBL/GenBank/DDBJ whole genome shotgun (WGS) entry which is preliminary data.</text>
</comment>
<dbReference type="EMBL" id="JH668721">
    <property type="protein sequence ID" value="KAG6461107.1"/>
    <property type="molecule type" value="Genomic_DNA"/>
</dbReference>
<keyword evidence="2" id="KW-1185">Reference proteome</keyword>
<sequence>MSGGRRSNAAGPYAFYVLTQSSIVLRINEFTPEYEGVYQAVFGTQGGNVTKTILELKDPSQKDDEAPAGINDTPRCYAVDINVSCLPRWRHDGRFVVGFESRIESDINNILNQK</sequence>
<reference evidence="1" key="1">
    <citation type="journal article" date="2016" name="Insect Biochem. Mol. Biol.">
        <title>Multifaceted biological insights from a draft genome sequence of the tobacco hornworm moth, Manduca sexta.</title>
        <authorList>
            <person name="Kanost M.R."/>
            <person name="Arrese E.L."/>
            <person name="Cao X."/>
            <person name="Chen Y.R."/>
            <person name="Chellapilla S."/>
            <person name="Goldsmith M.R."/>
            <person name="Grosse-Wilde E."/>
            <person name="Heckel D.G."/>
            <person name="Herndon N."/>
            <person name="Jiang H."/>
            <person name="Papanicolaou A."/>
            <person name="Qu J."/>
            <person name="Soulages J.L."/>
            <person name="Vogel H."/>
            <person name="Walters J."/>
            <person name="Waterhouse R.M."/>
            <person name="Ahn S.J."/>
            <person name="Almeida F.C."/>
            <person name="An C."/>
            <person name="Aqrawi P."/>
            <person name="Bretschneider A."/>
            <person name="Bryant W.B."/>
            <person name="Bucks S."/>
            <person name="Chao H."/>
            <person name="Chevignon G."/>
            <person name="Christen J.M."/>
            <person name="Clarke D.F."/>
            <person name="Dittmer N.T."/>
            <person name="Ferguson L.C.F."/>
            <person name="Garavelou S."/>
            <person name="Gordon K.H.J."/>
            <person name="Gunaratna R.T."/>
            <person name="Han Y."/>
            <person name="Hauser F."/>
            <person name="He Y."/>
            <person name="Heidel-Fischer H."/>
            <person name="Hirsh A."/>
            <person name="Hu Y."/>
            <person name="Jiang H."/>
            <person name="Kalra D."/>
            <person name="Klinner C."/>
            <person name="Konig C."/>
            <person name="Kovar C."/>
            <person name="Kroll A.R."/>
            <person name="Kuwar S.S."/>
            <person name="Lee S.L."/>
            <person name="Lehman R."/>
            <person name="Li K."/>
            <person name="Li Z."/>
            <person name="Liang H."/>
            <person name="Lovelace S."/>
            <person name="Lu Z."/>
            <person name="Mansfield J.H."/>
            <person name="McCulloch K.J."/>
            <person name="Mathew T."/>
            <person name="Morton B."/>
            <person name="Muzny D.M."/>
            <person name="Neunemann D."/>
            <person name="Ongeri F."/>
            <person name="Pauchet Y."/>
            <person name="Pu L.L."/>
            <person name="Pyrousis I."/>
            <person name="Rao X.J."/>
            <person name="Redding A."/>
            <person name="Roesel C."/>
            <person name="Sanchez-Gracia A."/>
            <person name="Schaack S."/>
            <person name="Shukla A."/>
            <person name="Tetreau G."/>
            <person name="Wang Y."/>
            <person name="Xiong G.H."/>
            <person name="Traut W."/>
            <person name="Walsh T.K."/>
            <person name="Worley K.C."/>
            <person name="Wu D."/>
            <person name="Wu W."/>
            <person name="Wu Y.Q."/>
            <person name="Zhang X."/>
            <person name="Zou Z."/>
            <person name="Zucker H."/>
            <person name="Briscoe A.D."/>
            <person name="Burmester T."/>
            <person name="Clem R.J."/>
            <person name="Feyereisen R."/>
            <person name="Grimmelikhuijzen C.J.P."/>
            <person name="Hamodrakas S.J."/>
            <person name="Hansson B.S."/>
            <person name="Huguet E."/>
            <person name="Jermiin L.S."/>
            <person name="Lan Q."/>
            <person name="Lehman H.K."/>
            <person name="Lorenzen M."/>
            <person name="Merzendorfer H."/>
            <person name="Michalopoulos I."/>
            <person name="Morton D.B."/>
            <person name="Muthukrishnan S."/>
            <person name="Oakeshott J.G."/>
            <person name="Palmer W."/>
            <person name="Park Y."/>
            <person name="Passarelli A.L."/>
            <person name="Rozas J."/>
            <person name="Schwartz L.M."/>
            <person name="Smith W."/>
            <person name="Southgate A."/>
            <person name="Vilcinskas A."/>
            <person name="Vogt R."/>
            <person name="Wang P."/>
            <person name="Werren J."/>
            <person name="Yu X.Q."/>
            <person name="Zhou J.J."/>
            <person name="Brown S.J."/>
            <person name="Scherer S.E."/>
            <person name="Richards S."/>
            <person name="Blissard G.W."/>
        </authorList>
    </citation>
    <scope>NUCLEOTIDE SEQUENCE</scope>
</reference>
<dbReference type="AlphaFoldDB" id="A0A922CWP4"/>
<gene>
    <name evidence="1" type="ORF">O3G_MSEX012428</name>
</gene>
<evidence type="ECO:0000313" key="1">
    <source>
        <dbReference type="EMBL" id="KAG6461107.1"/>
    </source>
</evidence>
<protein>
    <submittedName>
        <fullName evidence="1">Uncharacterized protein</fullName>
    </submittedName>
</protein>
<reference evidence="1" key="2">
    <citation type="submission" date="2020-12" db="EMBL/GenBank/DDBJ databases">
        <authorList>
            <person name="Kanost M."/>
        </authorList>
    </citation>
    <scope>NUCLEOTIDE SEQUENCE</scope>
</reference>
<evidence type="ECO:0000313" key="2">
    <source>
        <dbReference type="Proteomes" id="UP000791440"/>
    </source>
</evidence>
<accession>A0A922CWP4</accession>
<organism evidence="1 2">
    <name type="scientific">Manduca sexta</name>
    <name type="common">Tobacco hawkmoth</name>
    <name type="synonym">Tobacco hornworm</name>
    <dbReference type="NCBI Taxonomy" id="7130"/>
    <lineage>
        <taxon>Eukaryota</taxon>
        <taxon>Metazoa</taxon>
        <taxon>Ecdysozoa</taxon>
        <taxon>Arthropoda</taxon>
        <taxon>Hexapoda</taxon>
        <taxon>Insecta</taxon>
        <taxon>Pterygota</taxon>
        <taxon>Neoptera</taxon>
        <taxon>Endopterygota</taxon>
        <taxon>Lepidoptera</taxon>
        <taxon>Glossata</taxon>
        <taxon>Ditrysia</taxon>
        <taxon>Bombycoidea</taxon>
        <taxon>Sphingidae</taxon>
        <taxon>Sphinginae</taxon>
        <taxon>Sphingini</taxon>
        <taxon>Manduca</taxon>
    </lineage>
</organism>